<dbReference type="Proteomes" id="UP000242502">
    <property type="component" value="Unassembled WGS sequence"/>
</dbReference>
<gene>
    <name evidence="1" type="ORF">AB835_07850</name>
</gene>
<name>A0A1D2QPU6_9GAMM</name>
<comment type="caution">
    <text evidence="1">The sequence shown here is derived from an EMBL/GenBank/DDBJ whole genome shotgun (WGS) entry which is preliminary data.</text>
</comment>
<reference evidence="1 2" key="1">
    <citation type="journal article" date="2016" name="Appl. Environ. Microbiol.">
        <title>Lack of Overt Genome Reduction in the Bryostatin-Producing Bryozoan Symbiont "Candidatus Endobugula sertula".</title>
        <authorList>
            <person name="Miller I.J."/>
            <person name="Vanee N."/>
            <person name="Fong S.S."/>
            <person name="Lim-Fong G.E."/>
            <person name="Kwan J.C."/>
        </authorList>
    </citation>
    <scope>NUCLEOTIDE SEQUENCE [LARGE SCALE GENOMIC DNA]</scope>
    <source>
        <strain evidence="1">AB1-4</strain>
    </source>
</reference>
<proteinExistence type="predicted"/>
<dbReference type="AlphaFoldDB" id="A0A1D2QPU6"/>
<dbReference type="SUPFAM" id="SSF48431">
    <property type="entry name" value="Lipovitellin-phosvitin complex, superhelical domain"/>
    <property type="match status" value="1"/>
</dbReference>
<sequence length="492" mass="57513">MMKEKILFALLLIIFSGYSFALPAMLEQELEFHIKEFQQGTPSSQQLVARQLESAGFSDTRLFDLIEKKLLVSYADYIENSTVYIDYPGGSEDYVTHGGNKYLQSSSLYTIDYLSWLAKALAFSGQEKYQATFKKMLAQKNLDEKLKKYIEISIKLLPKYTNWNKVILNGEQWDDNWPNNINRFALMIQSGDLHLEKLAKKNAAYHESNYSNQLLGLAEYQLLKRYKSHQNNNLSVSNTKRVNEASDVLTSIEQELKSYIAIFQTGSNSEKKTMIKRLEWSGLEDPRLFDLIEQQLLENYLSKGNKEDIDYLSWLAKALAFSGQDKYRTTLLKVANNNKTSRKLRKYAKLSISTLKDYKRWNTVIFNEKQWNNNWPIDINRLFSMVQSNDFHLKRLAAKHIHHKYIYHTELLDSLEQQLLKHYQSSRNDHLFVNALIGMSKALAGSQYPQYKETIGYLAKSAKNKKLRAYARKDLKFYYYQRLYNGEGQLIF</sequence>
<evidence type="ECO:0000313" key="2">
    <source>
        <dbReference type="Proteomes" id="UP000242502"/>
    </source>
</evidence>
<dbReference type="EMBL" id="MDLC01000024">
    <property type="protein sequence ID" value="ODS23618.1"/>
    <property type="molecule type" value="Genomic_DNA"/>
</dbReference>
<accession>A0A1D2QPU6</accession>
<dbReference type="STRING" id="62101.AB835_07850"/>
<organism evidence="1 2">
    <name type="scientific">Candidatus Endobugula sertula</name>
    <name type="common">Bugula neritina bacterial symbiont</name>
    <dbReference type="NCBI Taxonomy" id="62101"/>
    <lineage>
        <taxon>Bacteria</taxon>
        <taxon>Pseudomonadati</taxon>
        <taxon>Pseudomonadota</taxon>
        <taxon>Gammaproteobacteria</taxon>
        <taxon>Cellvibrionales</taxon>
        <taxon>Cellvibrionaceae</taxon>
        <taxon>Candidatus Endobugula</taxon>
    </lineage>
</organism>
<dbReference type="InterPro" id="IPR011030">
    <property type="entry name" value="Lipovitellin_superhlx_dom"/>
</dbReference>
<evidence type="ECO:0000313" key="1">
    <source>
        <dbReference type="EMBL" id="ODS23618.1"/>
    </source>
</evidence>
<protein>
    <submittedName>
        <fullName evidence="1">Uncharacterized protein</fullName>
    </submittedName>
</protein>